<dbReference type="Proteomes" id="UP000011082">
    <property type="component" value="Unassembled WGS sequence"/>
</dbReference>
<gene>
    <name evidence="2" type="ORF">VICG_00262</name>
</gene>
<dbReference type="EMBL" id="JH370130">
    <property type="protein sequence ID" value="ELA42947.1"/>
    <property type="molecule type" value="Genomic_DNA"/>
</dbReference>
<feature type="region of interest" description="Disordered" evidence="1">
    <location>
        <begin position="519"/>
        <end position="549"/>
    </location>
</feature>
<sequence length="666" mass="74157">MKELKFHKESECQRLKVPNKDNIYSGYFKFATQNTAVYDGYCFVESRNEIMKICVECDKVFAKKDQIAILRSSKLEIFKNNQLVKTIQIKGSSNIRDFLLNFEEDLGRVEDSSDIFMVDDKEMAINKQRILFDGNEYPNEIYEPGCRHFVAWRDKVAVVGNSKSFNFVYFYNGEMAEAEEYSPLSVRTDEDSLDSVPLVDIKFWRDKLLLIDEAFINVFAMSGLEKVSETDKAVVEYSIKDGKLIQSEISGMILDKEPLKLLEPGNELLPGAISGPKISSINNVASTSACENQKTGNYNATEPLLSTSNDHLNMPTECTRKNGLVPEKLDANRADEEARQLDIEFTQRITSIKNSFSQLQKKTAAPRCMVLVPSRFDFEGLYNLIFHNHTKEYEDVLSNMIFQIESLQSISESNISESIKYFDSKIFQKKSVKIPVKYHDPLCAKLNTCLKVSNPFDDLFEGIKVLNVQESNVFPKFEPKDAQAESAQNKDTPNEHGAKAEVASKILDQQPAVSADQNKPIDGTFTGVGQNAPSANDLNSQAGVNPRKPASSVINVGNAGPRTASLSNSQPISIPFGASIRDSSRFVAPANQPSVSLFNNTQQGVNSNLFVRDTSSLFSDIASTSLNMSGTNTQNASTAMNPAQDETGSTHVSAFNRLAGSRRLFK</sequence>
<name>L2GRI8_VITCO</name>
<keyword evidence="3" id="KW-1185">Reference proteome</keyword>
<dbReference type="OrthoDB" id="10661218at2759"/>
<proteinExistence type="predicted"/>
<dbReference type="VEuPathDB" id="MicrosporidiaDB:VICG_00262"/>
<dbReference type="GeneID" id="19880980"/>
<dbReference type="HOGENOM" id="CLU_412331_0_0_1"/>
<dbReference type="InParanoid" id="L2GRI8"/>
<dbReference type="OMA" id="IFINTIM"/>
<protein>
    <submittedName>
        <fullName evidence="2">Uncharacterized protein</fullName>
    </submittedName>
</protein>
<feature type="compositionally biased region" description="Polar residues" evidence="1">
    <location>
        <begin position="527"/>
        <end position="543"/>
    </location>
</feature>
<evidence type="ECO:0000313" key="2">
    <source>
        <dbReference type="EMBL" id="ELA42947.1"/>
    </source>
</evidence>
<reference evidence="3" key="1">
    <citation type="submission" date="2011-05" db="EMBL/GenBank/DDBJ databases">
        <title>The genome sequence of Vittaforma corneae strain ATCC 50505.</title>
        <authorList>
            <consortium name="The Broad Institute Genome Sequencing Platform"/>
            <person name="Cuomo C."/>
            <person name="Didier E."/>
            <person name="Bowers L."/>
            <person name="Young S.K."/>
            <person name="Zeng Q."/>
            <person name="Gargeya S."/>
            <person name="Fitzgerald M."/>
            <person name="Haas B."/>
            <person name="Abouelleil A."/>
            <person name="Alvarado L."/>
            <person name="Arachchi H.M."/>
            <person name="Berlin A."/>
            <person name="Chapman S.B."/>
            <person name="Gearin G."/>
            <person name="Goldberg J."/>
            <person name="Griggs A."/>
            <person name="Gujja S."/>
            <person name="Hansen M."/>
            <person name="Heiman D."/>
            <person name="Howarth C."/>
            <person name="Larimer J."/>
            <person name="Lui A."/>
            <person name="MacDonald P.J.P."/>
            <person name="McCowen C."/>
            <person name="Montmayeur A."/>
            <person name="Murphy C."/>
            <person name="Neiman D."/>
            <person name="Pearson M."/>
            <person name="Priest M."/>
            <person name="Roberts A."/>
            <person name="Saif S."/>
            <person name="Shea T."/>
            <person name="Sisk P."/>
            <person name="Stolte C."/>
            <person name="Sykes S."/>
            <person name="Wortman J."/>
            <person name="Nusbaum C."/>
            <person name="Birren B."/>
        </authorList>
    </citation>
    <scope>NUCLEOTIDE SEQUENCE [LARGE SCALE GENOMIC DNA]</scope>
    <source>
        <strain evidence="3">ATCC 50505</strain>
    </source>
</reference>
<dbReference type="RefSeq" id="XP_007603715.1">
    <property type="nucleotide sequence ID" value="XM_007603653.1"/>
</dbReference>
<organism evidence="2 3">
    <name type="scientific">Vittaforma corneae (strain ATCC 50505)</name>
    <name type="common">Microsporidian parasite</name>
    <name type="synonym">Nosema corneum</name>
    <dbReference type="NCBI Taxonomy" id="993615"/>
    <lineage>
        <taxon>Eukaryota</taxon>
        <taxon>Fungi</taxon>
        <taxon>Fungi incertae sedis</taxon>
        <taxon>Microsporidia</taxon>
        <taxon>Nosematidae</taxon>
        <taxon>Vittaforma</taxon>
    </lineage>
</organism>
<accession>L2GRI8</accession>
<dbReference type="AlphaFoldDB" id="L2GRI8"/>
<evidence type="ECO:0000256" key="1">
    <source>
        <dbReference type="SAM" id="MobiDB-lite"/>
    </source>
</evidence>
<evidence type="ECO:0000313" key="3">
    <source>
        <dbReference type="Proteomes" id="UP000011082"/>
    </source>
</evidence>